<evidence type="ECO:0000313" key="2">
    <source>
        <dbReference type="EMBL" id="GEL58828.1"/>
    </source>
</evidence>
<proteinExistence type="predicted"/>
<sequence length="45" mass="5461">MRPSNVYIINGGLQYGNIFLNREKMRTNFINNIDKIKKEEWEIYP</sequence>
<gene>
    <name evidence="1" type="ORF">Abci_016_143</name>
    <name evidence="2" type="ORF">ACI01nite_14300</name>
</gene>
<evidence type="ECO:0000313" key="4">
    <source>
        <dbReference type="Proteomes" id="UP000321891"/>
    </source>
</evidence>
<dbReference type="AlphaFoldDB" id="A0A0D6N470"/>
<evidence type="ECO:0000313" key="3">
    <source>
        <dbReference type="Proteomes" id="UP000032671"/>
    </source>
</evidence>
<comment type="caution">
    <text evidence="1">The sequence shown here is derived from an EMBL/GenBank/DDBJ whole genome shotgun (WGS) entry which is preliminary data.</text>
</comment>
<name>A0A0D6N470_9PROT</name>
<keyword evidence="4" id="KW-1185">Reference proteome</keyword>
<evidence type="ECO:0000313" key="1">
    <source>
        <dbReference type="EMBL" id="GAN60797.1"/>
    </source>
</evidence>
<reference evidence="2 4" key="2">
    <citation type="submission" date="2019-07" db="EMBL/GenBank/DDBJ databases">
        <title>Whole genome shotgun sequence of Acetobacter cibinongensis NBRC 16605.</title>
        <authorList>
            <person name="Hosoyama A."/>
            <person name="Uohara A."/>
            <person name="Ohji S."/>
            <person name="Ichikawa N."/>
        </authorList>
    </citation>
    <scope>NUCLEOTIDE SEQUENCE [LARGE SCALE GENOMIC DNA]</scope>
    <source>
        <strain evidence="2 4">NBRC 16605</strain>
    </source>
</reference>
<accession>A0A0D6N470</accession>
<dbReference type="Proteomes" id="UP000321891">
    <property type="component" value="Unassembled WGS sequence"/>
</dbReference>
<dbReference type="EMBL" id="BAMV01000016">
    <property type="protein sequence ID" value="GAN60797.1"/>
    <property type="molecule type" value="Genomic_DNA"/>
</dbReference>
<accession>A0A6N3SQY7</accession>
<dbReference type="EMBL" id="BJVU01000004">
    <property type="protein sequence ID" value="GEL58828.1"/>
    <property type="molecule type" value="Genomic_DNA"/>
</dbReference>
<reference evidence="1 3" key="1">
    <citation type="submission" date="2012-11" db="EMBL/GenBank/DDBJ databases">
        <title>Whole genome sequence of Acetobacter cibinongensis 4H-1.</title>
        <authorList>
            <person name="Azuma Y."/>
            <person name="Higashiura N."/>
            <person name="Hirakawa H."/>
            <person name="Matsushita K."/>
        </authorList>
    </citation>
    <scope>NUCLEOTIDE SEQUENCE [LARGE SCALE GENOMIC DNA]</scope>
    <source>
        <strain evidence="1 3">4H-1</strain>
    </source>
</reference>
<dbReference type="Proteomes" id="UP000032671">
    <property type="component" value="Unassembled WGS sequence"/>
</dbReference>
<protein>
    <submittedName>
        <fullName evidence="1">Uncharacterized protein</fullName>
    </submittedName>
</protein>
<organism evidence="1 3">
    <name type="scientific">Acetobacter cibinongensis</name>
    <dbReference type="NCBI Taxonomy" id="146475"/>
    <lineage>
        <taxon>Bacteria</taxon>
        <taxon>Pseudomonadati</taxon>
        <taxon>Pseudomonadota</taxon>
        <taxon>Alphaproteobacteria</taxon>
        <taxon>Acetobacterales</taxon>
        <taxon>Acetobacteraceae</taxon>
        <taxon>Acetobacter</taxon>
    </lineage>
</organism>